<comment type="caution">
    <text evidence="12">The sequence shown here is derived from an EMBL/GenBank/DDBJ whole genome shotgun (WGS) entry which is preliminary data.</text>
</comment>
<keyword evidence="3 10" id="KW-0813">Transport</keyword>
<evidence type="ECO:0000313" key="12">
    <source>
        <dbReference type="EMBL" id="MFC3122631.1"/>
    </source>
</evidence>
<feature type="transmembrane region" description="Helical" evidence="11">
    <location>
        <begin position="18"/>
        <end position="39"/>
    </location>
</feature>
<evidence type="ECO:0000256" key="11">
    <source>
        <dbReference type="SAM" id="Phobius"/>
    </source>
</evidence>
<evidence type="ECO:0000256" key="4">
    <source>
        <dbReference type="ARBA" id="ARBA00022475"/>
    </source>
</evidence>
<evidence type="ECO:0000256" key="6">
    <source>
        <dbReference type="ARBA" id="ARBA00022692"/>
    </source>
</evidence>
<evidence type="ECO:0000256" key="10">
    <source>
        <dbReference type="PIRNR" id="PIRNR006291"/>
    </source>
</evidence>
<evidence type="ECO:0000256" key="1">
    <source>
        <dbReference type="ARBA" id="ARBA00004377"/>
    </source>
</evidence>
<dbReference type="RefSeq" id="WP_376920757.1">
    <property type="nucleotide sequence ID" value="NZ_JBHRSW010000029.1"/>
</dbReference>
<evidence type="ECO:0000313" key="13">
    <source>
        <dbReference type="Proteomes" id="UP001595478"/>
    </source>
</evidence>
<evidence type="ECO:0000256" key="7">
    <source>
        <dbReference type="ARBA" id="ARBA00022927"/>
    </source>
</evidence>
<proteinExistence type="inferred from homology"/>
<dbReference type="Gene3D" id="3.30.1360.100">
    <property type="entry name" value="General secretion pathway protein M, EpsM"/>
    <property type="match status" value="1"/>
</dbReference>
<dbReference type="Proteomes" id="UP001595478">
    <property type="component" value="Unassembled WGS sequence"/>
</dbReference>
<dbReference type="InterPro" id="IPR007690">
    <property type="entry name" value="T2SS_GspM"/>
</dbReference>
<dbReference type="InterPro" id="IPR023229">
    <property type="entry name" value="T2SS_M_periplasmic_sf"/>
</dbReference>
<evidence type="ECO:0000256" key="9">
    <source>
        <dbReference type="ARBA" id="ARBA00023136"/>
    </source>
</evidence>
<dbReference type="EMBL" id="JBHRSW010000029">
    <property type="protein sequence ID" value="MFC3122631.1"/>
    <property type="molecule type" value="Genomic_DNA"/>
</dbReference>
<sequence>MNFIFQWFKGLSDREKRIVTFGGIVGIVTIFYLAIWSPLNAAIEENKAQVTRVKALNTWVQERAARAQRLQQVGQSVRFSGSLTQVINQTSRGANVSVSRMQPQGDDIQVWIDAVPFTSLMRWLESLEKRGVSIVQSDISETDSPGIVQVRRLQLGAS</sequence>
<reference evidence="13" key="1">
    <citation type="journal article" date="2019" name="Int. J. Syst. Evol. Microbiol.">
        <title>The Global Catalogue of Microorganisms (GCM) 10K type strain sequencing project: providing services to taxonomists for standard genome sequencing and annotation.</title>
        <authorList>
            <consortium name="The Broad Institute Genomics Platform"/>
            <consortium name="The Broad Institute Genome Sequencing Center for Infectious Disease"/>
            <person name="Wu L."/>
            <person name="Ma J."/>
        </authorList>
    </citation>
    <scope>NUCLEOTIDE SEQUENCE [LARGE SCALE GENOMIC DNA]</scope>
    <source>
        <strain evidence="13">KCTC 52473</strain>
    </source>
</reference>
<dbReference type="Pfam" id="PF04612">
    <property type="entry name" value="T2SSM"/>
    <property type="match status" value="1"/>
</dbReference>
<evidence type="ECO:0000256" key="2">
    <source>
        <dbReference type="ARBA" id="ARBA00010637"/>
    </source>
</evidence>
<dbReference type="SUPFAM" id="SSF103054">
    <property type="entry name" value="General secretion pathway protein M, EpsM"/>
    <property type="match status" value="1"/>
</dbReference>
<evidence type="ECO:0000256" key="3">
    <source>
        <dbReference type="ARBA" id="ARBA00022448"/>
    </source>
</evidence>
<keyword evidence="13" id="KW-1185">Reference proteome</keyword>
<keyword evidence="7 10" id="KW-0653">Protein transport</keyword>
<keyword evidence="6 11" id="KW-0812">Transmembrane</keyword>
<name>A0ABV7FTN6_9ALTE</name>
<comment type="similarity">
    <text evidence="2 10">Belongs to the GSP M family.</text>
</comment>
<gene>
    <name evidence="12" type="primary">gspM</name>
    <name evidence="12" type="ORF">ACFOHL_13480</name>
</gene>
<organism evidence="12 13">
    <name type="scientific">Agaribacter flavus</name>
    <dbReference type="NCBI Taxonomy" id="1902781"/>
    <lineage>
        <taxon>Bacteria</taxon>
        <taxon>Pseudomonadati</taxon>
        <taxon>Pseudomonadota</taxon>
        <taxon>Gammaproteobacteria</taxon>
        <taxon>Alteromonadales</taxon>
        <taxon>Alteromonadaceae</taxon>
        <taxon>Agaribacter</taxon>
    </lineage>
</organism>
<accession>A0ABV7FTN6</accession>
<keyword evidence="8 11" id="KW-1133">Transmembrane helix</keyword>
<keyword evidence="9 10" id="KW-0472">Membrane</keyword>
<comment type="subcellular location">
    <subcellularLocation>
        <location evidence="1">Cell inner membrane</location>
        <topology evidence="1">Single-pass membrane protein</topology>
    </subcellularLocation>
</comment>
<keyword evidence="4 10" id="KW-1003">Cell membrane</keyword>
<evidence type="ECO:0000256" key="8">
    <source>
        <dbReference type="ARBA" id="ARBA00022989"/>
    </source>
</evidence>
<evidence type="ECO:0000256" key="5">
    <source>
        <dbReference type="ARBA" id="ARBA00022519"/>
    </source>
</evidence>
<keyword evidence="5 10" id="KW-0997">Cell inner membrane</keyword>
<protein>
    <recommendedName>
        <fullName evidence="10">Type II secretion system protein M</fullName>
        <shortName evidence="10">T2SS protein M</shortName>
    </recommendedName>
    <alternativeName>
        <fullName evidence="10">General secretion pathway protein M</fullName>
    </alternativeName>
</protein>
<comment type="function">
    <text evidence="10">Inner membrane component of the type II secretion system required for the energy-dependent secretion of extracellular factors such as proteases and toxins from the periplasm.</text>
</comment>
<dbReference type="PIRSF" id="PIRSF006291">
    <property type="entry name" value="GspM"/>
    <property type="match status" value="1"/>
</dbReference>